<proteinExistence type="predicted"/>
<sequence length="668" mass="75427">MEKKHLSTIANDVICRCAKKLDTTVDELVHEFEAGWDPNMEGYSRKLVEFCCSKALTDMCSKLQEMIDNGDFMRFTFDMMLAWEIPSSTEEETHGESLAKEKEEKKVIAEMTKEQDDIPLFYSDLLPFLVDHKPSVGEHAFLWMATLVNLAGDFVNGRCTFETLTAPTENRLHFPAYNIFLKEIIKCINHLQKQATPTGVEMRDDEFIIHVEGTASSQRIVRHIGGTSWPGRLTLTNYALYFEESGIISYKDALKLNLSEDFEQSIKPAATGPWGAPLFDKAIVYSSSELEEAVLLEFPEMTSSTRRDHWLALIKEIILLHRFLQKFKVDSPSGSWEMQARTILGIIRLHAAREMLRISPPVPKNFLIFDLVDELPKGDYVLEELAESLKKLDVGHPCSASSILRSLNISRMSVPVEVVKEIDDSNRIPGHTDNVSSLGNAIDQAREEAKEIEKAKATVEELKGEGMGNSVQVLMGLIKQLGRLMPYIQEVLTWERPLCTSIFVLTTLIVIYIEWIGKAIAALLLGTVATMIWTRRRGNVLDKASKIVIYTGSDHTTMENIVSAQHGLRNVYDLIQSMNIVLLKIWSIFVSKAPKHADLVMAAMVVASVILAVVPFKFIVMALTLCIFVQTSKVGKYMENEKVNRRIKEWWDSIPVVPVEIVEKNVDS</sequence>
<keyword evidence="4" id="KW-1185">Reference proteome</keyword>
<feature type="transmembrane region" description="Helical" evidence="2">
    <location>
        <begin position="571"/>
        <end position="589"/>
    </location>
</feature>
<keyword evidence="2" id="KW-0472">Membrane</keyword>
<dbReference type="Proteomes" id="UP000824120">
    <property type="component" value="Chromosome 4"/>
</dbReference>
<dbReference type="PANTHER" id="PTHR31860:SF11">
    <property type="match status" value="1"/>
</dbReference>
<feature type="coiled-coil region" evidence="1">
    <location>
        <begin position="435"/>
        <end position="465"/>
    </location>
</feature>
<evidence type="ECO:0000256" key="1">
    <source>
        <dbReference type="SAM" id="Coils"/>
    </source>
</evidence>
<protein>
    <submittedName>
        <fullName evidence="3">Uncharacterized protein</fullName>
    </submittedName>
</protein>
<name>A0A9J5ZBG8_SOLCO</name>
<feature type="transmembrane region" description="Helical" evidence="2">
    <location>
        <begin position="502"/>
        <end position="533"/>
    </location>
</feature>
<dbReference type="EMBL" id="JACXVP010000004">
    <property type="protein sequence ID" value="KAG5608254.1"/>
    <property type="molecule type" value="Genomic_DNA"/>
</dbReference>
<dbReference type="Pfam" id="PF04842">
    <property type="entry name" value="DUF639"/>
    <property type="match status" value="1"/>
</dbReference>
<feature type="transmembrane region" description="Helical" evidence="2">
    <location>
        <begin position="601"/>
        <end position="629"/>
    </location>
</feature>
<evidence type="ECO:0000313" key="4">
    <source>
        <dbReference type="Proteomes" id="UP000824120"/>
    </source>
</evidence>
<dbReference type="AlphaFoldDB" id="A0A9J5ZBG8"/>
<keyword evidence="2" id="KW-0812">Transmembrane</keyword>
<dbReference type="InterPro" id="IPR006927">
    <property type="entry name" value="DUF639"/>
</dbReference>
<gene>
    <name evidence="3" type="ORF">H5410_019535</name>
</gene>
<evidence type="ECO:0000256" key="2">
    <source>
        <dbReference type="SAM" id="Phobius"/>
    </source>
</evidence>
<keyword evidence="2" id="KW-1133">Transmembrane helix</keyword>
<accession>A0A9J5ZBG8</accession>
<dbReference type="PANTHER" id="PTHR31860">
    <property type="entry name" value="HEAT-INDUCIBLE TRANSCRIPTION REPRESSOR (DUF639)-RELATED"/>
    <property type="match status" value="1"/>
</dbReference>
<organism evidence="3 4">
    <name type="scientific">Solanum commersonii</name>
    <name type="common">Commerson's wild potato</name>
    <name type="synonym">Commerson's nightshade</name>
    <dbReference type="NCBI Taxonomy" id="4109"/>
    <lineage>
        <taxon>Eukaryota</taxon>
        <taxon>Viridiplantae</taxon>
        <taxon>Streptophyta</taxon>
        <taxon>Embryophyta</taxon>
        <taxon>Tracheophyta</taxon>
        <taxon>Spermatophyta</taxon>
        <taxon>Magnoliopsida</taxon>
        <taxon>eudicotyledons</taxon>
        <taxon>Gunneridae</taxon>
        <taxon>Pentapetalae</taxon>
        <taxon>asterids</taxon>
        <taxon>lamiids</taxon>
        <taxon>Solanales</taxon>
        <taxon>Solanaceae</taxon>
        <taxon>Solanoideae</taxon>
        <taxon>Solaneae</taxon>
        <taxon>Solanum</taxon>
    </lineage>
</organism>
<evidence type="ECO:0000313" key="3">
    <source>
        <dbReference type="EMBL" id="KAG5608254.1"/>
    </source>
</evidence>
<dbReference type="OrthoDB" id="1903413at2759"/>
<reference evidence="3 4" key="1">
    <citation type="submission" date="2020-09" db="EMBL/GenBank/DDBJ databases">
        <title>De no assembly of potato wild relative species, Solanum commersonii.</title>
        <authorList>
            <person name="Cho K."/>
        </authorList>
    </citation>
    <scope>NUCLEOTIDE SEQUENCE [LARGE SCALE GENOMIC DNA]</scope>
    <source>
        <strain evidence="3">LZ3.2</strain>
        <tissue evidence="3">Leaf</tissue>
    </source>
</reference>
<comment type="caution">
    <text evidence="3">The sequence shown here is derived from an EMBL/GenBank/DDBJ whole genome shotgun (WGS) entry which is preliminary data.</text>
</comment>
<keyword evidence="1" id="KW-0175">Coiled coil</keyword>